<name>A0A6J6EKI2_9ZZZZ</name>
<proteinExistence type="predicted"/>
<dbReference type="EMBL" id="CAEZTL010000133">
    <property type="protein sequence ID" value="CAB4577091.1"/>
    <property type="molecule type" value="Genomic_DNA"/>
</dbReference>
<accession>A0A6J6EKI2</accession>
<evidence type="ECO:0000313" key="1">
    <source>
        <dbReference type="EMBL" id="CAB4577091.1"/>
    </source>
</evidence>
<organism evidence="1">
    <name type="scientific">freshwater metagenome</name>
    <dbReference type="NCBI Taxonomy" id="449393"/>
    <lineage>
        <taxon>unclassified sequences</taxon>
        <taxon>metagenomes</taxon>
        <taxon>ecological metagenomes</taxon>
    </lineage>
</organism>
<sequence>MYTEKTERTEYGTDYMRALSEWGKLASDAASLKKAIEIIEKVEKLLGSIVLAYKIASNDYVAIKYANDPRSFVFVHKGFVDHRIDLDGSHVKSEEEVDVWRTYLPTKSSQTVKGKKAPELVHVTCSVCFLQYPQHLNRCPTCFAQD</sequence>
<dbReference type="AlphaFoldDB" id="A0A6J6EKI2"/>
<reference evidence="1" key="1">
    <citation type="submission" date="2020-05" db="EMBL/GenBank/DDBJ databases">
        <authorList>
            <person name="Chiriac C."/>
            <person name="Salcher M."/>
            <person name="Ghai R."/>
            <person name="Kavagutti S V."/>
        </authorList>
    </citation>
    <scope>NUCLEOTIDE SEQUENCE</scope>
</reference>
<protein>
    <submittedName>
        <fullName evidence="1">Unannotated protein</fullName>
    </submittedName>
</protein>
<gene>
    <name evidence="1" type="ORF">UFOPK1683_01014</name>
</gene>